<dbReference type="Pfam" id="PF07661">
    <property type="entry name" value="MORN_2"/>
    <property type="match status" value="3"/>
</dbReference>
<accession>A0ABW5KMZ4</accession>
<dbReference type="SUPFAM" id="SSF82185">
    <property type="entry name" value="Histone H3 K4-specific methyltransferase SET7/9 N-terminal domain"/>
    <property type="match status" value="1"/>
</dbReference>
<evidence type="ECO:0000313" key="2">
    <source>
        <dbReference type="EMBL" id="MFD2550364.1"/>
    </source>
</evidence>
<feature type="signal peptide" evidence="1">
    <location>
        <begin position="1"/>
        <end position="18"/>
    </location>
</feature>
<gene>
    <name evidence="2" type="ORF">ACFSQP_00920</name>
</gene>
<dbReference type="PANTHER" id="PTHR33706:SF1">
    <property type="entry name" value="TPR REPEAT PROTEIN"/>
    <property type="match status" value="1"/>
</dbReference>
<dbReference type="Gene3D" id="3.90.930.1">
    <property type="match status" value="1"/>
</dbReference>
<dbReference type="PANTHER" id="PTHR33706">
    <property type="entry name" value="MORN VARIANT REPEAT PROTEIN"/>
    <property type="match status" value="1"/>
</dbReference>
<comment type="caution">
    <text evidence="2">The sequence shown here is derived from an EMBL/GenBank/DDBJ whole genome shotgun (WGS) entry which is preliminary data.</text>
</comment>
<sequence length="234" mass="27119">MKPILFLISLCVSLTSFSQTINQFNENGERHGVWKKNFENTNVLRYEGTFNNGQEEGVFKFYKNIKGKAVLTATKAFEPNTNKAKVTFFSSSGKIISEGTMREKTYIGTWKYYHSNGKQLMTLEHYNNEGRLEGERLVYYPSGVVAEKSLYKNGQLHGKSAWYNEAGTLIKMYHYNMDLLHGLAQFYDNSGNLLQEGNYRNDKKHGIWKYYENGALKEEKDFTIKSKNPYKNKD</sequence>
<proteinExistence type="predicted"/>
<keyword evidence="3" id="KW-1185">Reference proteome</keyword>
<reference evidence="3" key="1">
    <citation type="journal article" date="2019" name="Int. J. Syst. Evol. Microbiol.">
        <title>The Global Catalogue of Microorganisms (GCM) 10K type strain sequencing project: providing services to taxonomists for standard genome sequencing and annotation.</title>
        <authorList>
            <consortium name="The Broad Institute Genomics Platform"/>
            <consortium name="The Broad Institute Genome Sequencing Center for Infectious Disease"/>
            <person name="Wu L."/>
            <person name="Ma J."/>
        </authorList>
    </citation>
    <scope>NUCLEOTIDE SEQUENCE [LARGE SCALE GENOMIC DNA]</scope>
    <source>
        <strain evidence="3">KCTC 42587</strain>
    </source>
</reference>
<dbReference type="EMBL" id="JBHULS010000001">
    <property type="protein sequence ID" value="MFD2550364.1"/>
    <property type="molecule type" value="Genomic_DNA"/>
</dbReference>
<keyword evidence="1" id="KW-0732">Signal</keyword>
<protein>
    <submittedName>
        <fullName evidence="2">Toxin-antitoxin system YwqK family antitoxin</fullName>
    </submittedName>
</protein>
<dbReference type="RefSeq" id="WP_376891108.1">
    <property type="nucleotide sequence ID" value="NZ_JBHULS010000001.1"/>
</dbReference>
<evidence type="ECO:0000313" key="3">
    <source>
        <dbReference type="Proteomes" id="UP001597472"/>
    </source>
</evidence>
<feature type="chain" id="PRO_5046087464" evidence="1">
    <location>
        <begin position="19"/>
        <end position="234"/>
    </location>
</feature>
<name>A0ABW5KMZ4_9FLAO</name>
<dbReference type="Proteomes" id="UP001597472">
    <property type="component" value="Unassembled WGS sequence"/>
</dbReference>
<organism evidence="2 3">
    <name type="scientific">Bizionia sediminis</name>
    <dbReference type="NCBI Taxonomy" id="1737064"/>
    <lineage>
        <taxon>Bacteria</taxon>
        <taxon>Pseudomonadati</taxon>
        <taxon>Bacteroidota</taxon>
        <taxon>Flavobacteriia</taxon>
        <taxon>Flavobacteriales</taxon>
        <taxon>Flavobacteriaceae</taxon>
        <taxon>Bizionia</taxon>
    </lineage>
</organism>
<evidence type="ECO:0000256" key="1">
    <source>
        <dbReference type="SAM" id="SignalP"/>
    </source>
</evidence>
<dbReference type="InterPro" id="IPR011652">
    <property type="entry name" value="MORN_2"/>
</dbReference>